<dbReference type="eggNOG" id="COG2247">
    <property type="taxonomic scope" value="Bacteria"/>
</dbReference>
<proteinExistence type="predicted"/>
<evidence type="ECO:0000313" key="2">
    <source>
        <dbReference type="EMBL" id="AGA70614.1"/>
    </source>
</evidence>
<dbReference type="InterPro" id="IPR032675">
    <property type="entry name" value="LRR_dom_sf"/>
</dbReference>
<name>L0F9X8_DESDL</name>
<dbReference type="EMBL" id="CP003344">
    <property type="protein sequence ID" value="AGA70614.1"/>
    <property type="molecule type" value="Genomic_DNA"/>
</dbReference>
<dbReference type="RefSeq" id="WP_015263573.1">
    <property type="nucleotide sequence ID" value="NC_019903.1"/>
</dbReference>
<evidence type="ECO:0000313" key="3">
    <source>
        <dbReference type="Proteomes" id="UP000010797"/>
    </source>
</evidence>
<dbReference type="KEGG" id="ddl:Desdi_3220"/>
<dbReference type="PANTHER" id="PTHR30032">
    <property type="entry name" value="N-ACETYLMURAMOYL-L-ALANINE AMIDASE-RELATED"/>
    <property type="match status" value="1"/>
</dbReference>
<dbReference type="PROSITE" id="PS51450">
    <property type="entry name" value="LRR"/>
    <property type="match status" value="2"/>
</dbReference>
<organism evidence="2 3">
    <name type="scientific">Desulfitobacterium dichloroeliminans (strain LMG P-21439 / DCA1)</name>
    <dbReference type="NCBI Taxonomy" id="871963"/>
    <lineage>
        <taxon>Bacteria</taxon>
        <taxon>Bacillati</taxon>
        <taxon>Bacillota</taxon>
        <taxon>Clostridia</taxon>
        <taxon>Eubacteriales</taxon>
        <taxon>Desulfitobacteriaceae</taxon>
        <taxon>Desulfitobacterium</taxon>
    </lineage>
</organism>
<dbReference type="SMART" id="SM00365">
    <property type="entry name" value="LRR_SD22"/>
    <property type="match status" value="3"/>
</dbReference>
<dbReference type="Gene3D" id="3.80.10.10">
    <property type="entry name" value="Ribonuclease Inhibitor"/>
    <property type="match status" value="1"/>
</dbReference>
<dbReference type="InterPro" id="IPR051922">
    <property type="entry name" value="Bact_Sporulation_Assoc"/>
</dbReference>
<accession>L0F9X8</accession>
<dbReference type="GO" id="GO:0030288">
    <property type="term" value="C:outer membrane-bounded periplasmic space"/>
    <property type="evidence" value="ECO:0007669"/>
    <property type="project" value="TreeGrafter"/>
</dbReference>
<dbReference type="eggNOG" id="COG4886">
    <property type="taxonomic scope" value="Bacteria"/>
</dbReference>
<dbReference type="InterPro" id="IPR001611">
    <property type="entry name" value="Leu-rich_rpt"/>
</dbReference>
<gene>
    <name evidence="2" type="ordered locus">Desdi_3220</name>
</gene>
<sequence length="635" mass="68510">MNWKKHTSLPAFMLVSISISIFILTLSQSVLASTTTSRLAGADRYLTAIAISQSGWPEGAAEVILTTGENYPDALSAAPLAGKYDAPILLVSLKGLSPEALTELKRLNPKKAYIVGGTGVIPNSVDSQLTANGISSSRLAGKDRYETAMAVARSVGLSKGVFFVPGFSFADALSAAPIAAAEGMPIVPVPADDFTKSQKAYFSKAKLGRVIIVGSKADIPQNIRSQFTGAENIEGVDAYVRNSALLKYFEVNIRTEKAFLATGQTYPDALAAAALAQQDYNPVVLLKGNEITSAVQSYFSTKVINQIMVLGGERIISSTTVTRLANLTPTITEVEDIDVKVLENQSYALPVSIAAKTSKGNLAQVPVTWNLTDVSTDKAGTYYYSGTVNGYDGTMRLALTVEPGITGVDTFQAEVIQGGTYTLPETVIVTKSDNSTREMAIKWSSTPNVTILNKIGTYTFQGVVEGTNQTTNLSLKVSVDKAIEFKDSSFEWAVKFSLGKQSSAQPVYLSEVLEITSLDLKGYGIRDLTGLDSFTNLQTLDMSNNFLKSTNLSQISRLTNLKSLDLMNNDLDLISSLTSLKSLTQLDISLNKIKDFSPIRDLTRLTSLSIKGNATQDYSPTRLYYDQLIEKDFDL</sequence>
<dbReference type="Gene3D" id="3.40.50.12090">
    <property type="match status" value="1"/>
</dbReference>
<evidence type="ECO:0000259" key="1">
    <source>
        <dbReference type="Pfam" id="PF07532"/>
    </source>
</evidence>
<reference evidence="3" key="1">
    <citation type="submission" date="2012-02" db="EMBL/GenBank/DDBJ databases">
        <title>Complete sequence of Desulfitobacterium dichloroeliminans LMG P-21439.</title>
        <authorList>
            <person name="Lucas S."/>
            <person name="Han J."/>
            <person name="Lapidus A."/>
            <person name="Cheng J.-F."/>
            <person name="Goodwin L."/>
            <person name="Pitluck S."/>
            <person name="Peters L."/>
            <person name="Ovchinnikova G."/>
            <person name="Teshima H."/>
            <person name="Detter J.C."/>
            <person name="Han C."/>
            <person name="Tapia R."/>
            <person name="Land M."/>
            <person name="Hauser L."/>
            <person name="Kyrpides N."/>
            <person name="Ivanova N."/>
            <person name="Pagani I."/>
            <person name="Kruse T."/>
            <person name="de Vos W.M."/>
            <person name="Boon N."/>
            <person name="Smidt H."/>
            <person name="Woyke T."/>
        </authorList>
    </citation>
    <scope>NUCLEOTIDE SEQUENCE [LARGE SCALE GENOMIC DNA]</scope>
    <source>
        <strain evidence="3">LMG P-21439 / DCA1</strain>
    </source>
</reference>
<dbReference type="Pfam" id="PF04122">
    <property type="entry name" value="CW_binding_2"/>
    <property type="match status" value="3"/>
</dbReference>
<dbReference type="OrthoDB" id="1927963at2"/>
<dbReference type="SUPFAM" id="SSF52075">
    <property type="entry name" value="Outer arm dynein light chain 1"/>
    <property type="match status" value="1"/>
</dbReference>
<feature type="domain" description="Bacterial Ig-like" evidence="1">
    <location>
        <begin position="334"/>
        <end position="391"/>
    </location>
</feature>
<dbReference type="Gene3D" id="2.30.30.100">
    <property type="match status" value="1"/>
</dbReference>
<dbReference type="InterPro" id="IPR007253">
    <property type="entry name" value="Cell_wall-bd_2"/>
</dbReference>
<dbReference type="PANTHER" id="PTHR30032:SF8">
    <property type="entry name" value="GERMINATION-SPECIFIC N-ACETYLMURAMOYL-L-ALANINE AMIDASE"/>
    <property type="match status" value="1"/>
</dbReference>
<dbReference type="InterPro" id="IPR011081">
    <property type="entry name" value="Big_4"/>
</dbReference>
<keyword evidence="3" id="KW-1185">Reference proteome</keyword>
<protein>
    <submittedName>
        <fullName evidence="2">Cell wall-binding protein</fullName>
    </submittedName>
</protein>
<dbReference type="STRING" id="871963.Desdi_3220"/>
<dbReference type="Pfam" id="PF07532">
    <property type="entry name" value="Big_4"/>
    <property type="match status" value="2"/>
</dbReference>
<dbReference type="AlphaFoldDB" id="L0F9X8"/>
<dbReference type="HOGENOM" id="CLU_028455_2_0_9"/>
<dbReference type="Proteomes" id="UP000010797">
    <property type="component" value="Chromosome"/>
</dbReference>
<feature type="domain" description="Bacterial Ig-like" evidence="1">
    <location>
        <begin position="409"/>
        <end position="467"/>
    </location>
</feature>